<dbReference type="SUPFAM" id="SSF54665">
    <property type="entry name" value="CO dehydrogenase molybdoprotein N-domain-like"/>
    <property type="match status" value="1"/>
</dbReference>
<dbReference type="InterPro" id="IPR000674">
    <property type="entry name" value="Ald_Oxase/Xan_DH_a/b"/>
</dbReference>
<name>A0ABQ3LGK8_9SPHN</name>
<dbReference type="SMART" id="SM01008">
    <property type="entry name" value="Ald_Xan_dh_C"/>
    <property type="match status" value="1"/>
</dbReference>
<comment type="caution">
    <text evidence="2">The sequence shown here is derived from an EMBL/GenBank/DDBJ whole genome shotgun (WGS) entry which is preliminary data.</text>
</comment>
<dbReference type="InterPro" id="IPR036856">
    <property type="entry name" value="Ald_Oxase/Xan_DH_a/b_sf"/>
</dbReference>
<sequence length="769" mass="81414">MSRLITRAEATAPFSRRGFLVASGAAGVAFGFSRVLAAIDPAVPGSVPASATGPQFEPTIWFGIDAAGIVTVNIIRAEMGQHVGTALARILADELEADWDKVRIVHVDSDPKWGLMVTGGSWSVWQTFPVFSQAGAAGRIALIEAGAKLMGANPANCTAKGGAVHAGGRSMSYGDIAKSGTVARQFTPDELKALPIKPVKERRLIGRETHGLDIDAKTNGTAVYGIDAKLPGMVYARPKLPPTRNGSKVVSVDDAAAKKVKGYLRYLVLDDPSDTVPGWVMVIATTYYAALKATDLLDVTWTPGPGADMSEQTLQDHARALVAKADGGILLDIADDDSTPNFTAAAASTIEQIYTTATVLHFQLEPLNALAFEKDGVFEIHTGNQWQSLILPTLAKALGVAETKVVLRSYLLGGGFGRRLNGDYTIPAALATKALGRPVKMIMTREDDARFDSVRSPSVQRLRMQFDGSGQIQAMEHHACAGWPTQVIAGPTLLAKTKKGGQYDPFAISGADHWYDVGHQQVRAVANDLANATFRPGWLRSVGPGWTNWALESFIDEAAHHTKIDPVAFRLKLLTGKGRNAGSAPNAVGGALRQAEVVRRVAEKAGWGAKRPADTGLGVATSFGQERDMPTWVACAAQIHVDRATGIVRVEKLTLVVDAGTIVDPDGALAQVQGGALWGLSMALHESTEFAAGQVKDTNLNTYTPLRIADVPQLDISFVESENVPVGLGEPATTVVGPAIGNAIYAATGIRLRHIPITPAAVLAALKAR</sequence>
<feature type="domain" description="Aldehyde oxidase/xanthine dehydrogenase a/b hammerhead" evidence="1">
    <location>
        <begin position="219"/>
        <end position="305"/>
    </location>
</feature>
<dbReference type="SUPFAM" id="SSF56003">
    <property type="entry name" value="Molybdenum cofactor-binding domain"/>
    <property type="match status" value="2"/>
</dbReference>
<protein>
    <submittedName>
        <fullName evidence="2">Aldehyde dehydrogenase</fullName>
    </submittedName>
</protein>
<dbReference type="PIRSF" id="PIRSF036389">
    <property type="entry name" value="IOR_B"/>
    <property type="match status" value="1"/>
</dbReference>
<dbReference type="Proteomes" id="UP000652430">
    <property type="component" value="Unassembled WGS sequence"/>
</dbReference>
<dbReference type="PROSITE" id="PS51318">
    <property type="entry name" value="TAT"/>
    <property type="match status" value="1"/>
</dbReference>
<dbReference type="InterPro" id="IPR019546">
    <property type="entry name" value="TAT_signal_bac_arc"/>
</dbReference>
<evidence type="ECO:0000313" key="3">
    <source>
        <dbReference type="Proteomes" id="UP000652430"/>
    </source>
</evidence>
<dbReference type="Pfam" id="PF02738">
    <property type="entry name" value="MoCoBD_1"/>
    <property type="match status" value="1"/>
</dbReference>
<dbReference type="PANTHER" id="PTHR47495:SF2">
    <property type="entry name" value="ALDEHYDE DEHYDROGENASE"/>
    <property type="match status" value="1"/>
</dbReference>
<dbReference type="Pfam" id="PF20256">
    <property type="entry name" value="MoCoBD_2"/>
    <property type="match status" value="2"/>
</dbReference>
<dbReference type="PANTHER" id="PTHR47495">
    <property type="entry name" value="ALDEHYDE DEHYDROGENASE"/>
    <property type="match status" value="1"/>
</dbReference>
<gene>
    <name evidence="2" type="ORF">GCM10008023_08340</name>
</gene>
<dbReference type="InterPro" id="IPR046867">
    <property type="entry name" value="AldOxase/xan_DH_MoCoBD2"/>
</dbReference>
<organism evidence="2 3">
    <name type="scientific">Sphingomonas glacialis</name>
    <dbReference type="NCBI Taxonomy" id="658225"/>
    <lineage>
        <taxon>Bacteria</taxon>
        <taxon>Pseudomonadati</taxon>
        <taxon>Pseudomonadota</taxon>
        <taxon>Alphaproteobacteria</taxon>
        <taxon>Sphingomonadales</taxon>
        <taxon>Sphingomonadaceae</taxon>
        <taxon>Sphingomonas</taxon>
    </lineage>
</organism>
<dbReference type="InterPro" id="IPR008274">
    <property type="entry name" value="AldOxase/xan_DH_MoCoBD1"/>
</dbReference>
<accession>A0ABQ3LGK8</accession>
<dbReference type="EMBL" id="BNAQ01000001">
    <property type="protein sequence ID" value="GHH10505.1"/>
    <property type="molecule type" value="Genomic_DNA"/>
</dbReference>
<dbReference type="InterPro" id="IPR052516">
    <property type="entry name" value="N-heterocyclic_Hydroxylase"/>
</dbReference>
<dbReference type="InterPro" id="IPR037165">
    <property type="entry name" value="AldOxase/xan_DH_Mopterin-bd_sf"/>
</dbReference>
<dbReference type="Gene3D" id="3.30.365.10">
    <property type="entry name" value="Aldehyde oxidase/xanthine dehydrogenase, molybdopterin binding domain"/>
    <property type="match status" value="4"/>
</dbReference>
<reference evidence="3" key="1">
    <citation type="journal article" date="2019" name="Int. J. Syst. Evol. Microbiol.">
        <title>The Global Catalogue of Microorganisms (GCM) 10K type strain sequencing project: providing services to taxonomists for standard genome sequencing and annotation.</title>
        <authorList>
            <consortium name="The Broad Institute Genomics Platform"/>
            <consortium name="The Broad Institute Genome Sequencing Center for Infectious Disease"/>
            <person name="Wu L."/>
            <person name="Ma J."/>
        </authorList>
    </citation>
    <scope>NUCLEOTIDE SEQUENCE [LARGE SCALE GENOMIC DNA]</scope>
    <source>
        <strain evidence="3">CGMCC 1.8957</strain>
    </source>
</reference>
<dbReference type="Gene3D" id="3.90.1170.50">
    <property type="entry name" value="Aldehyde oxidase/xanthine dehydrogenase, a/b hammerhead"/>
    <property type="match status" value="1"/>
</dbReference>
<evidence type="ECO:0000259" key="1">
    <source>
        <dbReference type="SMART" id="SM01008"/>
    </source>
</evidence>
<proteinExistence type="predicted"/>
<evidence type="ECO:0000313" key="2">
    <source>
        <dbReference type="EMBL" id="GHH10505.1"/>
    </source>
</evidence>
<dbReference type="NCBIfam" id="TIGR01409">
    <property type="entry name" value="TAT_signal_seq"/>
    <property type="match status" value="1"/>
</dbReference>
<dbReference type="InterPro" id="IPR006311">
    <property type="entry name" value="TAT_signal"/>
</dbReference>
<dbReference type="RefSeq" id="WP_189675212.1">
    <property type="nucleotide sequence ID" value="NZ_BNAQ01000001.1"/>
</dbReference>
<keyword evidence="3" id="KW-1185">Reference proteome</keyword>
<dbReference type="InterPro" id="IPR012368">
    <property type="entry name" value="OxRdtase_Mopterin-bd_su_IorB"/>
</dbReference>